<dbReference type="RefSeq" id="WP_157290115.1">
    <property type="nucleotide sequence ID" value="NZ_WQRF01000002.1"/>
</dbReference>
<dbReference type="Gene3D" id="1.10.10.10">
    <property type="entry name" value="Winged helix-like DNA-binding domain superfamily/Winged helix DNA-binding domain"/>
    <property type="match status" value="1"/>
</dbReference>
<proteinExistence type="predicted"/>
<organism evidence="1 2">
    <name type="scientific">Devosia marina</name>
    <dbReference type="NCBI Taxonomy" id="2683198"/>
    <lineage>
        <taxon>Bacteria</taxon>
        <taxon>Pseudomonadati</taxon>
        <taxon>Pseudomonadota</taxon>
        <taxon>Alphaproteobacteria</taxon>
        <taxon>Hyphomicrobiales</taxon>
        <taxon>Devosiaceae</taxon>
        <taxon>Devosia</taxon>
    </lineage>
</organism>
<evidence type="ECO:0000313" key="2">
    <source>
        <dbReference type="Proteomes" id="UP000438106"/>
    </source>
</evidence>
<comment type="caution">
    <text evidence="1">The sequence shown here is derived from an EMBL/GenBank/DDBJ whole genome shotgun (WGS) entry which is preliminary data.</text>
</comment>
<evidence type="ECO:0008006" key="3">
    <source>
        <dbReference type="Google" id="ProtNLM"/>
    </source>
</evidence>
<dbReference type="AlphaFoldDB" id="A0A7X3FR46"/>
<reference evidence="1 2" key="1">
    <citation type="submission" date="2019-12" db="EMBL/GenBank/DDBJ databases">
        <title>Devosia maris sp. nov., isolated from the deep seawater.</title>
        <authorList>
            <person name="Liu Y."/>
        </authorList>
    </citation>
    <scope>NUCLEOTIDE SEQUENCE [LARGE SCALE GENOMIC DNA]</scope>
    <source>
        <strain evidence="1 2">L53-10-65</strain>
    </source>
</reference>
<dbReference type="InterPro" id="IPR036388">
    <property type="entry name" value="WH-like_DNA-bd_sf"/>
</dbReference>
<keyword evidence="2" id="KW-1185">Reference proteome</keyword>
<accession>A0A7X3FR46</accession>
<evidence type="ECO:0000313" key="1">
    <source>
        <dbReference type="EMBL" id="MVS99243.1"/>
    </source>
</evidence>
<dbReference type="EMBL" id="WQRF01000002">
    <property type="protein sequence ID" value="MVS99243.1"/>
    <property type="molecule type" value="Genomic_DNA"/>
</dbReference>
<dbReference type="Proteomes" id="UP000438106">
    <property type="component" value="Unassembled WGS sequence"/>
</dbReference>
<sequence>MSKEACKWHSRQVIPNGPMKSVLGVLAYLHCEGKLIFPSQAYLARETGLTDRSVRTALALLDAMGVVDRRHRSAGAKGRISDSYTLRLNQEFMFTRRQIRDTRNALRYRKQIPVGENSLPERGSFATGSAFRGIGEEQDKSTYQEGALKGVDSSVGYTREAGVVVPLRAIGGGAK</sequence>
<protein>
    <recommendedName>
        <fullName evidence="3">Helix-turn-helix domain-containing protein</fullName>
    </recommendedName>
</protein>
<name>A0A7X3FR46_9HYPH</name>
<gene>
    <name evidence="1" type="ORF">GO014_09445</name>
</gene>